<feature type="domain" description="Transposase IS4-like" evidence="2">
    <location>
        <begin position="50"/>
        <end position="180"/>
    </location>
</feature>
<keyword evidence="4" id="KW-1185">Reference proteome</keyword>
<dbReference type="GO" id="GO:0006313">
    <property type="term" value="P:DNA transposition"/>
    <property type="evidence" value="ECO:0007669"/>
    <property type="project" value="InterPro"/>
</dbReference>
<dbReference type="GO" id="GO:0003677">
    <property type="term" value="F:DNA binding"/>
    <property type="evidence" value="ECO:0007669"/>
    <property type="project" value="InterPro"/>
</dbReference>
<feature type="compositionally biased region" description="Polar residues" evidence="1">
    <location>
        <begin position="204"/>
        <end position="215"/>
    </location>
</feature>
<dbReference type="Pfam" id="PF01609">
    <property type="entry name" value="DDE_Tnp_1"/>
    <property type="match status" value="1"/>
</dbReference>
<sequence length="215" mass="24398">MTNLIPQNTLADHLGFHQRWAASGAVAQIRDQLRHRIRIRTGRSPRAVTAILDSQSVKAAETVFRASRGFDSRGLLLAVMVTDAGLRDGPAARDLLFRLRLTNPQLTIASADSAYAELHLGTWAKTYLKLTLKTVSKPQGVKGFQVIPRRWRVERTIGWIMHSRRLARDYERLIQHSESLINWSTITLMTRRLTRKPSTKRQSHTPSTLWSELAA</sequence>
<organism evidence="3 4">
    <name type="scientific">Streptomyces spectabilis</name>
    <dbReference type="NCBI Taxonomy" id="68270"/>
    <lineage>
        <taxon>Bacteria</taxon>
        <taxon>Bacillati</taxon>
        <taxon>Actinomycetota</taxon>
        <taxon>Actinomycetes</taxon>
        <taxon>Kitasatosporales</taxon>
        <taxon>Streptomycetaceae</taxon>
        <taxon>Streptomyces</taxon>
    </lineage>
</organism>
<feature type="region of interest" description="Disordered" evidence="1">
    <location>
        <begin position="194"/>
        <end position="215"/>
    </location>
</feature>
<dbReference type="InterPro" id="IPR002559">
    <property type="entry name" value="Transposase_11"/>
</dbReference>
<proteinExistence type="predicted"/>
<gene>
    <name evidence="3" type="ORF">FHS40_009002</name>
</gene>
<protein>
    <submittedName>
        <fullName evidence="3">Transposase</fullName>
    </submittedName>
</protein>
<dbReference type="PANTHER" id="PTHR30007">
    <property type="entry name" value="PHP DOMAIN PROTEIN"/>
    <property type="match status" value="1"/>
</dbReference>
<dbReference type="RefSeq" id="WP_184926921.1">
    <property type="nucleotide sequence ID" value="NZ_BMSQ01000086.1"/>
</dbReference>
<comment type="caution">
    <text evidence="3">The sequence shown here is derived from an EMBL/GenBank/DDBJ whole genome shotgun (WGS) entry which is preliminary data.</text>
</comment>
<dbReference type="PANTHER" id="PTHR30007:SF0">
    <property type="entry name" value="TRANSPOSASE"/>
    <property type="match status" value="1"/>
</dbReference>
<evidence type="ECO:0000313" key="3">
    <source>
        <dbReference type="EMBL" id="MBB5109872.1"/>
    </source>
</evidence>
<evidence type="ECO:0000259" key="2">
    <source>
        <dbReference type="Pfam" id="PF01609"/>
    </source>
</evidence>
<dbReference type="EMBL" id="JACHJD010000044">
    <property type="protein sequence ID" value="MBB5109872.1"/>
    <property type="molecule type" value="Genomic_DNA"/>
</dbReference>
<evidence type="ECO:0000313" key="4">
    <source>
        <dbReference type="Proteomes" id="UP000549009"/>
    </source>
</evidence>
<reference evidence="3 4" key="1">
    <citation type="submission" date="2020-08" db="EMBL/GenBank/DDBJ databases">
        <title>Genomic Encyclopedia of Type Strains, Phase III (KMG-III): the genomes of soil and plant-associated and newly described type strains.</title>
        <authorList>
            <person name="Whitman W."/>
        </authorList>
    </citation>
    <scope>NUCLEOTIDE SEQUENCE [LARGE SCALE GENOMIC DNA]</scope>
    <source>
        <strain evidence="3 4">CECT 3146</strain>
    </source>
</reference>
<name>A0A7W8EY94_STRST</name>
<dbReference type="AlphaFoldDB" id="A0A7W8EY94"/>
<dbReference type="Proteomes" id="UP000549009">
    <property type="component" value="Unassembled WGS sequence"/>
</dbReference>
<dbReference type="GO" id="GO:0004803">
    <property type="term" value="F:transposase activity"/>
    <property type="evidence" value="ECO:0007669"/>
    <property type="project" value="InterPro"/>
</dbReference>
<feature type="compositionally biased region" description="Basic residues" evidence="1">
    <location>
        <begin position="194"/>
        <end position="203"/>
    </location>
</feature>
<accession>A0A7W8EY94</accession>
<evidence type="ECO:0000256" key="1">
    <source>
        <dbReference type="SAM" id="MobiDB-lite"/>
    </source>
</evidence>